<dbReference type="RefSeq" id="WP_106664195.1">
    <property type="nucleotide sequence ID" value="NZ_PGGM01000004.1"/>
</dbReference>
<dbReference type="AlphaFoldDB" id="A0A2P7BDU8"/>
<evidence type="ECO:0000313" key="1">
    <source>
        <dbReference type="EMBL" id="PSH64650.1"/>
    </source>
</evidence>
<proteinExistence type="predicted"/>
<gene>
    <name evidence="1" type="ORF">CU103_12255</name>
</gene>
<evidence type="ECO:0000313" key="2">
    <source>
        <dbReference type="Proteomes" id="UP000241764"/>
    </source>
</evidence>
<dbReference type="EMBL" id="PGGM01000004">
    <property type="protein sequence ID" value="PSH64650.1"/>
    <property type="molecule type" value="Genomic_DNA"/>
</dbReference>
<sequence length="80" mass="8983">MAYTKQTTFDAITIRATGHFEIRMANIVYEDGVEIAKNYHRRVITPGDDITNETQKIKSLASLIWTQAMIDAAQAARALI</sequence>
<dbReference type="Proteomes" id="UP000241764">
    <property type="component" value="Unassembled WGS sequence"/>
</dbReference>
<keyword evidence="2" id="KW-1185">Reference proteome</keyword>
<accession>A0A2P7BDU8</accession>
<name>A0A2P7BDU8_9HYPH</name>
<comment type="caution">
    <text evidence="1">The sequence shown here is derived from an EMBL/GenBank/DDBJ whole genome shotgun (WGS) entry which is preliminary data.</text>
</comment>
<dbReference type="OrthoDB" id="10002953at2"/>
<organism evidence="1 2">
    <name type="scientific">Phyllobacterium sophorae</name>
    <dbReference type="NCBI Taxonomy" id="1520277"/>
    <lineage>
        <taxon>Bacteria</taxon>
        <taxon>Pseudomonadati</taxon>
        <taxon>Pseudomonadota</taxon>
        <taxon>Alphaproteobacteria</taxon>
        <taxon>Hyphomicrobiales</taxon>
        <taxon>Phyllobacteriaceae</taxon>
        <taxon>Phyllobacterium</taxon>
    </lineage>
</organism>
<protein>
    <submittedName>
        <fullName evidence="1">Uncharacterized protein</fullName>
    </submittedName>
</protein>
<reference evidence="2" key="1">
    <citation type="submission" date="2017-11" db="EMBL/GenBank/DDBJ databases">
        <authorList>
            <person name="Kuznetsova I."/>
            <person name="Sazanova A."/>
            <person name="Chirak E."/>
            <person name="Safronova V."/>
            <person name="Willems A."/>
        </authorList>
    </citation>
    <scope>NUCLEOTIDE SEQUENCE [LARGE SCALE GENOMIC DNA]</scope>
    <source>
        <strain evidence="2">CCBAU 03422</strain>
    </source>
</reference>